<evidence type="ECO:0000313" key="1">
    <source>
        <dbReference type="EMBL" id="KFG30009.1"/>
    </source>
</evidence>
<proteinExistence type="predicted"/>
<reference evidence="1 2" key="1">
    <citation type="submission" date="2014-03" db="EMBL/GenBank/DDBJ databases">
        <authorList>
            <person name="Sibley D."/>
            <person name="Venepally P."/>
            <person name="Karamycheva S."/>
            <person name="Hadjithomas M."/>
            <person name="Khan A."/>
            <person name="Brunk B."/>
            <person name="Roos D."/>
            <person name="Caler E."/>
            <person name="Lorenzi H."/>
        </authorList>
    </citation>
    <scope>NUCLEOTIDE SEQUENCE [LARGE SCALE GENOMIC DNA]</scope>
    <source>
        <strain evidence="2">p89</strain>
    </source>
</reference>
<evidence type="ECO:0000313" key="2">
    <source>
        <dbReference type="Proteomes" id="UP000028828"/>
    </source>
</evidence>
<protein>
    <submittedName>
        <fullName evidence="1">Uncharacterized protein</fullName>
    </submittedName>
</protein>
<name>A0A086JCZ1_TOXGO</name>
<accession>A0A086JCZ1</accession>
<sequence>MCASSAEYSSLRLALRQEVAAVVTVVFGSRVLVSLHALRSDVRARRCVERDSRGSILQPRLHCPGSAIDNLSNAQGWETGEARHGDASCRRTLWWRVPPPVICRRDGLPQRCKGSCGHLRERRRTCVSSRSRCHRIRASWHGGSVANGYLEFRACGFPDEANLLFLAFRGCL</sequence>
<gene>
    <name evidence="1" type="ORF">TGP89_297647</name>
</gene>
<dbReference type="AlphaFoldDB" id="A0A086JCZ1"/>
<comment type="caution">
    <text evidence="1">The sequence shown here is derived from an EMBL/GenBank/DDBJ whole genome shotgun (WGS) entry which is preliminary data.</text>
</comment>
<dbReference type="Proteomes" id="UP000028828">
    <property type="component" value="Unassembled WGS sequence"/>
</dbReference>
<dbReference type="VEuPathDB" id="ToxoDB:TGP89_297647"/>
<dbReference type="EMBL" id="AEYI02002106">
    <property type="protein sequence ID" value="KFG30009.1"/>
    <property type="molecule type" value="Genomic_DNA"/>
</dbReference>
<organism evidence="1 2">
    <name type="scientific">Toxoplasma gondii p89</name>
    <dbReference type="NCBI Taxonomy" id="943119"/>
    <lineage>
        <taxon>Eukaryota</taxon>
        <taxon>Sar</taxon>
        <taxon>Alveolata</taxon>
        <taxon>Apicomplexa</taxon>
        <taxon>Conoidasida</taxon>
        <taxon>Coccidia</taxon>
        <taxon>Eucoccidiorida</taxon>
        <taxon>Eimeriorina</taxon>
        <taxon>Sarcocystidae</taxon>
        <taxon>Toxoplasma</taxon>
    </lineage>
</organism>